<evidence type="ECO:0000256" key="3">
    <source>
        <dbReference type="ARBA" id="ARBA00022679"/>
    </source>
</evidence>
<dbReference type="PANTHER" id="PTHR14957">
    <property type="entry name" value="UBIQUITIN-LIKE-CONJUGATING ENZYME ATG10"/>
    <property type="match status" value="1"/>
</dbReference>
<evidence type="ECO:0000256" key="5">
    <source>
        <dbReference type="ARBA" id="ARBA00023006"/>
    </source>
</evidence>
<reference evidence="8" key="1">
    <citation type="submission" date="2022-11" db="UniProtKB">
        <authorList>
            <consortium name="WormBaseParasite"/>
        </authorList>
    </citation>
    <scope>IDENTIFICATION</scope>
</reference>
<protein>
    <recommendedName>
        <fullName evidence="2">Ubiquitin-like-conjugating enzyme ATG10</fullName>
    </recommendedName>
    <alternativeName>
        <fullName evidence="6">Autophagy-related protein 10</fullName>
    </alternativeName>
</protein>
<dbReference type="GO" id="GO:0032446">
    <property type="term" value="P:protein modification by small protein conjugation"/>
    <property type="evidence" value="ECO:0007669"/>
    <property type="project" value="TreeGrafter"/>
</dbReference>
<dbReference type="Pfam" id="PF03987">
    <property type="entry name" value="Autophagy_act_C"/>
    <property type="match status" value="1"/>
</dbReference>
<dbReference type="InterPro" id="IPR007135">
    <property type="entry name" value="Atg3/Atg10"/>
</dbReference>
<keyword evidence="3" id="KW-0808">Transferase</keyword>
<evidence type="ECO:0000313" key="8">
    <source>
        <dbReference type="WBParaSite" id="jg21048"/>
    </source>
</evidence>
<dbReference type="Gene3D" id="3.30.1460.50">
    <property type="match status" value="1"/>
</dbReference>
<sequence length="170" mass="19347">MISESQFVKDIEEFCALASRFETEDTWTVKKARGGSAYLDCHSSVVNISSNGTQAKRSLNICYSATYNVPVIWFNFYNTDGKLLLFDDFKGFLLENVRNSMLGERLLEGISQNEHPHFGISFYNIHPCKNAELMKELKANNYILSFLSTTGGFIGLNNWPLEMFLNESDN</sequence>
<keyword evidence="5" id="KW-0072">Autophagy</keyword>
<organism evidence="7 8">
    <name type="scientific">Ditylenchus dipsaci</name>
    <dbReference type="NCBI Taxonomy" id="166011"/>
    <lineage>
        <taxon>Eukaryota</taxon>
        <taxon>Metazoa</taxon>
        <taxon>Ecdysozoa</taxon>
        <taxon>Nematoda</taxon>
        <taxon>Chromadorea</taxon>
        <taxon>Rhabditida</taxon>
        <taxon>Tylenchina</taxon>
        <taxon>Tylenchomorpha</taxon>
        <taxon>Sphaerularioidea</taxon>
        <taxon>Anguinidae</taxon>
        <taxon>Anguininae</taxon>
        <taxon>Ditylenchus</taxon>
    </lineage>
</organism>
<evidence type="ECO:0000256" key="2">
    <source>
        <dbReference type="ARBA" id="ARBA00021099"/>
    </source>
</evidence>
<dbReference type="GO" id="GO:0005829">
    <property type="term" value="C:cytosol"/>
    <property type="evidence" value="ECO:0007669"/>
    <property type="project" value="TreeGrafter"/>
</dbReference>
<evidence type="ECO:0000256" key="6">
    <source>
        <dbReference type="ARBA" id="ARBA00029833"/>
    </source>
</evidence>
<proteinExistence type="inferred from homology"/>
<dbReference type="GO" id="GO:0000045">
    <property type="term" value="P:autophagosome assembly"/>
    <property type="evidence" value="ECO:0007669"/>
    <property type="project" value="TreeGrafter"/>
</dbReference>
<name>A0A915DKL3_9BILA</name>
<dbReference type="Proteomes" id="UP000887574">
    <property type="component" value="Unplaced"/>
</dbReference>
<dbReference type="AlphaFoldDB" id="A0A915DKL3"/>
<dbReference type="PANTHER" id="PTHR14957:SF1">
    <property type="entry name" value="UBIQUITIN-LIKE-CONJUGATING ENZYME ATG10"/>
    <property type="match status" value="1"/>
</dbReference>
<dbReference type="GO" id="GO:0061651">
    <property type="term" value="F:Atg12 conjugating enzyme activity"/>
    <property type="evidence" value="ECO:0007669"/>
    <property type="project" value="TreeGrafter"/>
</dbReference>
<dbReference type="GO" id="GO:0000422">
    <property type="term" value="P:autophagy of mitochondrion"/>
    <property type="evidence" value="ECO:0007669"/>
    <property type="project" value="TreeGrafter"/>
</dbReference>
<evidence type="ECO:0000256" key="1">
    <source>
        <dbReference type="ARBA" id="ARBA00005696"/>
    </source>
</evidence>
<comment type="similarity">
    <text evidence="1">Belongs to the ATG10 family.</text>
</comment>
<accession>A0A915DKL3</accession>
<evidence type="ECO:0000256" key="4">
    <source>
        <dbReference type="ARBA" id="ARBA00022786"/>
    </source>
</evidence>
<keyword evidence="7" id="KW-1185">Reference proteome</keyword>
<keyword evidence="4" id="KW-0833">Ubl conjugation pathway</keyword>
<evidence type="ECO:0000313" key="7">
    <source>
        <dbReference type="Proteomes" id="UP000887574"/>
    </source>
</evidence>
<dbReference type="WBParaSite" id="jg21048">
    <property type="protein sequence ID" value="jg21048"/>
    <property type="gene ID" value="jg21048"/>
</dbReference>